<proteinExistence type="predicted"/>
<feature type="compositionally biased region" description="Basic and acidic residues" evidence="1">
    <location>
        <begin position="119"/>
        <end position="132"/>
    </location>
</feature>
<accession>A0A409VXP4</accession>
<sequence length="203" mass="22442">MRNVDGQMPLHCAVRRSFARITKVVLDASKSIPSSSSSSSSSNSSSCVVTTTMTTTTATLQTYLLNIKDSVGLTPLEIARLQELRQRVSMYTHRETVHRYAAAGVDPRRVDVVAGGGNDRARDNEKEEKGHGESVGGSQGRACALEDEELQGGKGKRKLNKGRLTKKPNERASTVGDRLEEPFHWIKSKEMARQRRLRRNFTG</sequence>
<evidence type="ECO:0000256" key="1">
    <source>
        <dbReference type="SAM" id="MobiDB-lite"/>
    </source>
</evidence>
<comment type="caution">
    <text evidence="2">The sequence shown here is derived from an EMBL/GenBank/DDBJ whole genome shotgun (WGS) entry which is preliminary data.</text>
</comment>
<dbReference type="SUPFAM" id="SSF48403">
    <property type="entry name" value="Ankyrin repeat"/>
    <property type="match status" value="1"/>
</dbReference>
<dbReference type="AlphaFoldDB" id="A0A409VXP4"/>
<reference evidence="2 3" key="1">
    <citation type="journal article" date="2018" name="Evol. Lett.">
        <title>Horizontal gene cluster transfer increased hallucinogenic mushroom diversity.</title>
        <authorList>
            <person name="Reynolds H.T."/>
            <person name="Vijayakumar V."/>
            <person name="Gluck-Thaler E."/>
            <person name="Korotkin H.B."/>
            <person name="Matheny P.B."/>
            <person name="Slot J.C."/>
        </authorList>
    </citation>
    <scope>NUCLEOTIDE SEQUENCE [LARGE SCALE GENOMIC DNA]</scope>
    <source>
        <strain evidence="2 3">2631</strain>
    </source>
</reference>
<gene>
    <name evidence="2" type="ORF">CVT25_007324</name>
</gene>
<name>A0A409VXP4_PSICY</name>
<evidence type="ECO:0000313" key="2">
    <source>
        <dbReference type="EMBL" id="PPQ71052.1"/>
    </source>
</evidence>
<dbReference type="Proteomes" id="UP000283269">
    <property type="component" value="Unassembled WGS sequence"/>
</dbReference>
<keyword evidence="3" id="KW-1185">Reference proteome</keyword>
<dbReference type="InterPro" id="IPR036770">
    <property type="entry name" value="Ankyrin_rpt-contain_sf"/>
</dbReference>
<feature type="compositionally biased region" description="Basic residues" evidence="1">
    <location>
        <begin position="154"/>
        <end position="166"/>
    </location>
</feature>
<dbReference type="InParanoid" id="A0A409VXP4"/>
<organism evidence="2 3">
    <name type="scientific">Psilocybe cyanescens</name>
    <dbReference type="NCBI Taxonomy" id="93625"/>
    <lineage>
        <taxon>Eukaryota</taxon>
        <taxon>Fungi</taxon>
        <taxon>Dikarya</taxon>
        <taxon>Basidiomycota</taxon>
        <taxon>Agaricomycotina</taxon>
        <taxon>Agaricomycetes</taxon>
        <taxon>Agaricomycetidae</taxon>
        <taxon>Agaricales</taxon>
        <taxon>Agaricineae</taxon>
        <taxon>Strophariaceae</taxon>
        <taxon>Psilocybe</taxon>
    </lineage>
</organism>
<dbReference type="Gene3D" id="1.25.40.20">
    <property type="entry name" value="Ankyrin repeat-containing domain"/>
    <property type="match status" value="1"/>
</dbReference>
<protein>
    <submittedName>
        <fullName evidence="2">Uncharacterized protein</fullName>
    </submittedName>
</protein>
<feature type="region of interest" description="Disordered" evidence="1">
    <location>
        <begin position="114"/>
        <end position="176"/>
    </location>
</feature>
<evidence type="ECO:0000313" key="3">
    <source>
        <dbReference type="Proteomes" id="UP000283269"/>
    </source>
</evidence>
<dbReference type="EMBL" id="NHYD01003879">
    <property type="protein sequence ID" value="PPQ71052.1"/>
    <property type="molecule type" value="Genomic_DNA"/>
</dbReference>